<dbReference type="SFLD" id="SFLDG01114">
    <property type="entry name" value="phosphomethylpyrimidine_syntha"/>
    <property type="match status" value="1"/>
</dbReference>
<gene>
    <name evidence="10" type="primary">thiC</name>
    <name evidence="10" type="ORF">ENJ96_04465</name>
</gene>
<dbReference type="GO" id="GO:0005829">
    <property type="term" value="C:cytosol"/>
    <property type="evidence" value="ECO:0007669"/>
    <property type="project" value="TreeGrafter"/>
</dbReference>
<dbReference type="Pfam" id="PF01964">
    <property type="entry name" value="ThiC_Rad_SAM"/>
    <property type="match status" value="1"/>
</dbReference>
<keyword evidence="7" id="KW-0411">Iron-sulfur</keyword>
<dbReference type="AlphaFoldDB" id="A0A7V5NZM2"/>
<evidence type="ECO:0000256" key="8">
    <source>
        <dbReference type="ARBA" id="ARBA00023239"/>
    </source>
</evidence>
<keyword evidence="5" id="KW-0862">Zinc</keyword>
<proteinExistence type="predicted"/>
<keyword evidence="8" id="KW-0456">Lyase</keyword>
<evidence type="ECO:0000256" key="2">
    <source>
        <dbReference type="ARBA" id="ARBA00022485"/>
    </source>
</evidence>
<dbReference type="GO" id="GO:0009228">
    <property type="term" value="P:thiamine biosynthetic process"/>
    <property type="evidence" value="ECO:0007669"/>
    <property type="project" value="UniProtKB-UniRule"/>
</dbReference>
<organism evidence="10">
    <name type="scientific">Thermodesulfatator atlanticus</name>
    <dbReference type="NCBI Taxonomy" id="501497"/>
    <lineage>
        <taxon>Bacteria</taxon>
        <taxon>Pseudomonadati</taxon>
        <taxon>Thermodesulfobacteriota</taxon>
        <taxon>Thermodesulfobacteria</taxon>
        <taxon>Thermodesulfobacteriales</taxon>
        <taxon>Thermodesulfatatoraceae</taxon>
        <taxon>Thermodesulfatator</taxon>
    </lineage>
</organism>
<dbReference type="InterPro" id="IPR002817">
    <property type="entry name" value="ThiC/BzaA/B"/>
</dbReference>
<dbReference type="Proteomes" id="UP000886101">
    <property type="component" value="Unassembled WGS sequence"/>
</dbReference>
<dbReference type="PANTHER" id="PTHR30557:SF1">
    <property type="entry name" value="PHOSPHOMETHYLPYRIMIDINE SYNTHASE, CHLOROPLASTIC"/>
    <property type="match status" value="1"/>
</dbReference>
<dbReference type="GO" id="GO:0046872">
    <property type="term" value="F:metal ion binding"/>
    <property type="evidence" value="ECO:0007669"/>
    <property type="project" value="UniProtKB-KW"/>
</dbReference>
<dbReference type="PANTHER" id="PTHR30557">
    <property type="entry name" value="THIAMINE BIOSYNTHESIS PROTEIN THIC"/>
    <property type="match status" value="1"/>
</dbReference>
<keyword evidence="2" id="KW-0004">4Fe-4S</keyword>
<keyword evidence="4" id="KW-0479">Metal-binding</keyword>
<dbReference type="SFLD" id="SFLDF00407">
    <property type="entry name" value="phosphomethylpyrimidine_syntha"/>
    <property type="match status" value="1"/>
</dbReference>
<protein>
    <recommendedName>
        <fullName evidence="9">Phosphomethylpyrimidine synthase</fullName>
        <ecNumber evidence="9">4.1.99.17</ecNumber>
    </recommendedName>
</protein>
<sequence length="435" mass="47353">MTELEAARAGQITPAMQKVAEEEGLSPEFIRDGVAQGKIVLIKARQSGRVVGVGAGLTTKVNASVGTSSELCDPELETRKAKLAERAGADTLMELSAAGDIDAIRRQIIEAVQLPVGNVPLYQAFCEVLRKYHDPARLEPEALFELIERQCADGIAFMAIHCGINLFTIERLKNQGYRYGGLVSKGGSLMAQWMVKNQRENPLYEQFDRLVAILKKYDTVLSLGNGLRAGAIHDSFDRAQVAELLLNCELAERARAAGCQVMVEGPGHVPLDEIEASVLLAKKMSGGAPYYMLGPLPTDVGAPFDHITAAVGAALSAKAGADLICYVTPAEHLSLPNEEDVVIGVKAARLAAHIGDVVKLRGKADLKDMQVSKDRRDLKWARVFENLLFPEDARRLVQERKSVKERRCSMCGDLCALEQAEVVFKDFVSGLKKNE</sequence>
<dbReference type="GO" id="GO:0070284">
    <property type="term" value="F:phosphomethylpyrimidine synthase activity"/>
    <property type="evidence" value="ECO:0007669"/>
    <property type="project" value="UniProtKB-EC"/>
</dbReference>
<evidence type="ECO:0000256" key="5">
    <source>
        <dbReference type="ARBA" id="ARBA00022833"/>
    </source>
</evidence>
<keyword evidence="3" id="KW-0949">S-adenosyl-L-methionine</keyword>
<evidence type="ECO:0000256" key="4">
    <source>
        <dbReference type="ARBA" id="ARBA00022723"/>
    </source>
</evidence>
<evidence type="ECO:0000313" key="10">
    <source>
        <dbReference type="EMBL" id="HHI97085.1"/>
    </source>
</evidence>
<dbReference type="GO" id="GO:0051539">
    <property type="term" value="F:4 iron, 4 sulfur cluster binding"/>
    <property type="evidence" value="ECO:0007669"/>
    <property type="project" value="UniProtKB-KW"/>
</dbReference>
<name>A0A7V5NZM2_9BACT</name>
<reference evidence="10" key="1">
    <citation type="journal article" date="2020" name="mSystems">
        <title>Genome- and Community-Level Interaction Insights into Carbon Utilization and Element Cycling Functions of Hydrothermarchaeota in Hydrothermal Sediment.</title>
        <authorList>
            <person name="Zhou Z."/>
            <person name="Liu Y."/>
            <person name="Xu W."/>
            <person name="Pan J."/>
            <person name="Luo Z.H."/>
            <person name="Li M."/>
        </authorList>
    </citation>
    <scope>NUCLEOTIDE SEQUENCE [LARGE SCALE GENOMIC DNA]</scope>
    <source>
        <strain evidence="10">HyVt-533</strain>
    </source>
</reference>
<dbReference type="NCBIfam" id="NF009895">
    <property type="entry name" value="PRK13352.1"/>
    <property type="match status" value="1"/>
</dbReference>
<dbReference type="InterPro" id="IPR038521">
    <property type="entry name" value="ThiC/Bza_core_dom"/>
</dbReference>
<keyword evidence="6" id="KW-0408">Iron</keyword>
<evidence type="ECO:0000256" key="3">
    <source>
        <dbReference type="ARBA" id="ARBA00022691"/>
    </source>
</evidence>
<evidence type="ECO:0000256" key="7">
    <source>
        <dbReference type="ARBA" id="ARBA00023014"/>
    </source>
</evidence>
<evidence type="ECO:0000256" key="1">
    <source>
        <dbReference type="ARBA" id="ARBA00001966"/>
    </source>
</evidence>
<evidence type="ECO:0000256" key="6">
    <source>
        <dbReference type="ARBA" id="ARBA00023004"/>
    </source>
</evidence>
<dbReference type="EC" id="4.1.99.17" evidence="9"/>
<dbReference type="NCBIfam" id="TIGR00190">
    <property type="entry name" value="thiC"/>
    <property type="match status" value="1"/>
</dbReference>
<evidence type="ECO:0000256" key="9">
    <source>
        <dbReference type="NCBIfam" id="TIGR00190"/>
    </source>
</evidence>
<comment type="caution">
    <text evidence="10">The sequence shown here is derived from an EMBL/GenBank/DDBJ whole genome shotgun (WGS) entry which is preliminary data.</text>
</comment>
<dbReference type="SFLD" id="SFLDS00113">
    <property type="entry name" value="Radical_SAM_Phosphomethylpyrim"/>
    <property type="match status" value="1"/>
</dbReference>
<dbReference type="Gene3D" id="3.20.20.540">
    <property type="entry name" value="Radical SAM ThiC family, central domain"/>
    <property type="match status" value="1"/>
</dbReference>
<accession>A0A7V5NZM2</accession>
<dbReference type="EMBL" id="DROK01000133">
    <property type="protein sequence ID" value="HHI97085.1"/>
    <property type="molecule type" value="Genomic_DNA"/>
</dbReference>
<comment type="cofactor">
    <cofactor evidence="1">
        <name>[4Fe-4S] cluster</name>
        <dbReference type="ChEBI" id="CHEBI:49883"/>
    </cofactor>
</comment>